<accession>A0A0M3JGD5</accession>
<evidence type="ECO:0000313" key="4">
    <source>
        <dbReference type="WBParaSite" id="ASIM_0000669001-mRNA-1"/>
    </source>
</evidence>
<dbReference type="AlphaFoldDB" id="A0A0M3JGD5"/>
<evidence type="ECO:0000313" key="3">
    <source>
        <dbReference type="Proteomes" id="UP000267096"/>
    </source>
</evidence>
<reference evidence="4" key="1">
    <citation type="submission" date="2017-02" db="UniProtKB">
        <authorList>
            <consortium name="WormBaseParasite"/>
        </authorList>
    </citation>
    <scope>IDENTIFICATION</scope>
</reference>
<feature type="chain" id="PRO_5043120886" evidence="1">
    <location>
        <begin position="24"/>
        <end position="115"/>
    </location>
</feature>
<dbReference type="WBParaSite" id="ASIM_0000669001-mRNA-1">
    <property type="protein sequence ID" value="ASIM_0000669001-mRNA-1"/>
    <property type="gene ID" value="ASIM_0000669001"/>
</dbReference>
<keyword evidence="1" id="KW-0732">Signal</keyword>
<feature type="signal peptide" evidence="1">
    <location>
        <begin position="1"/>
        <end position="23"/>
    </location>
</feature>
<dbReference type="Proteomes" id="UP000267096">
    <property type="component" value="Unassembled WGS sequence"/>
</dbReference>
<name>A0A0M3JGD5_ANISI</name>
<protein>
    <submittedName>
        <fullName evidence="4">Lig_chan-Glu_bd domain-containing protein</fullName>
    </submittedName>
</protein>
<organism evidence="4">
    <name type="scientific">Anisakis simplex</name>
    <name type="common">Herring worm</name>
    <dbReference type="NCBI Taxonomy" id="6269"/>
    <lineage>
        <taxon>Eukaryota</taxon>
        <taxon>Metazoa</taxon>
        <taxon>Ecdysozoa</taxon>
        <taxon>Nematoda</taxon>
        <taxon>Chromadorea</taxon>
        <taxon>Rhabditida</taxon>
        <taxon>Spirurina</taxon>
        <taxon>Ascaridomorpha</taxon>
        <taxon>Ascaridoidea</taxon>
        <taxon>Anisakidae</taxon>
        <taxon>Anisakis</taxon>
        <taxon>Anisakis simplex complex</taxon>
    </lineage>
</organism>
<dbReference type="OrthoDB" id="10255543at2759"/>
<gene>
    <name evidence="2" type="ORF">ASIM_LOCUS6465</name>
</gene>
<evidence type="ECO:0000313" key="2">
    <source>
        <dbReference type="EMBL" id="VDK27072.1"/>
    </source>
</evidence>
<evidence type="ECO:0000256" key="1">
    <source>
        <dbReference type="SAM" id="SignalP"/>
    </source>
</evidence>
<reference evidence="2 3" key="2">
    <citation type="submission" date="2018-11" db="EMBL/GenBank/DDBJ databases">
        <authorList>
            <consortium name="Pathogen Informatics"/>
        </authorList>
    </citation>
    <scope>NUCLEOTIDE SEQUENCE [LARGE SCALE GENOMIC DNA]</scope>
</reference>
<keyword evidence="3" id="KW-1185">Reference proteome</keyword>
<sequence>MRKSNLQFYWLSVHFLLFPNLQHDEVTQISQVRLNEDTIDVIGETFGISEKNPMNTFADVEIKNLTLLNFVNNLRQRNLVLDYRLLSNPIVAAGAIDMLAKGEISWYLYAVTCFL</sequence>
<dbReference type="EMBL" id="UYRR01014059">
    <property type="protein sequence ID" value="VDK27072.1"/>
    <property type="molecule type" value="Genomic_DNA"/>
</dbReference>
<proteinExistence type="predicted"/>